<dbReference type="RefSeq" id="WP_069431161.1">
    <property type="nucleotide sequence ID" value="NZ_MEHA01000001.1"/>
</dbReference>
<proteinExistence type="predicted"/>
<name>A0A1E3UPU3_9FIRM</name>
<organism evidence="1 2">
    <name type="scientific">Eisenbergiella tayi</name>
    <dbReference type="NCBI Taxonomy" id="1432052"/>
    <lineage>
        <taxon>Bacteria</taxon>
        <taxon>Bacillati</taxon>
        <taxon>Bacillota</taxon>
        <taxon>Clostridia</taxon>
        <taxon>Lachnospirales</taxon>
        <taxon>Lachnospiraceae</taxon>
        <taxon>Eisenbergiella</taxon>
    </lineage>
</organism>
<protein>
    <submittedName>
        <fullName evidence="1">Uncharacterized protein</fullName>
    </submittedName>
</protein>
<gene>
    <name evidence="1" type="ORF">BEI59_02170</name>
</gene>
<reference evidence="1 2" key="1">
    <citation type="submission" date="2016-08" db="EMBL/GenBank/DDBJ databases">
        <authorList>
            <person name="Seilhamer J.J."/>
        </authorList>
    </citation>
    <scope>NUCLEOTIDE SEQUENCE [LARGE SCALE GENOMIC DNA]</scope>
    <source>
        <strain evidence="1 2">NML150140-1</strain>
    </source>
</reference>
<evidence type="ECO:0000313" key="2">
    <source>
        <dbReference type="Proteomes" id="UP000094271"/>
    </source>
</evidence>
<dbReference type="AlphaFoldDB" id="A0A1E3UPU3"/>
<comment type="caution">
    <text evidence="1">The sequence shown here is derived from an EMBL/GenBank/DDBJ whole genome shotgun (WGS) entry which is preliminary data.</text>
</comment>
<accession>A0A1E3UPU3</accession>
<dbReference type="Proteomes" id="UP000094271">
    <property type="component" value="Unassembled WGS sequence"/>
</dbReference>
<dbReference type="EMBL" id="MEHA01000001">
    <property type="protein sequence ID" value="ODR55977.1"/>
    <property type="molecule type" value="Genomic_DNA"/>
</dbReference>
<sequence>MTPVFLLEELQKFISSKTSDIILPVRTRTGSNEEKERAAAVYQMGLPEADDVQQKVPYILLKFLTGTDDKKAEEPEEDSCKVRIIFVVYSEDGQDGPLALLNLILRVRSELKKAGTIGGGQFALQLPLEYIVYQDTTPPYYMGEMVTNWTLPTIQRDVAEILYNL</sequence>
<evidence type="ECO:0000313" key="1">
    <source>
        <dbReference type="EMBL" id="ODR55977.1"/>
    </source>
</evidence>
<dbReference type="OrthoDB" id="9802878at2"/>